<dbReference type="EMBL" id="NHRY01000046">
    <property type="protein sequence ID" value="PPQ37662.1"/>
    <property type="molecule type" value="Genomic_DNA"/>
</dbReference>
<keyword evidence="2" id="KW-1185">Reference proteome</keyword>
<proteinExistence type="predicted"/>
<name>A0A2S6NMR3_RHOGL</name>
<gene>
    <name evidence="1" type="ORF">CCS01_03290</name>
</gene>
<evidence type="ECO:0000313" key="1">
    <source>
        <dbReference type="EMBL" id="PPQ37662.1"/>
    </source>
</evidence>
<dbReference type="Proteomes" id="UP000239724">
    <property type="component" value="Unassembled WGS sequence"/>
</dbReference>
<evidence type="ECO:0000313" key="2">
    <source>
        <dbReference type="Proteomes" id="UP000239724"/>
    </source>
</evidence>
<accession>A0A2S6NMR3</accession>
<dbReference type="AlphaFoldDB" id="A0A2S6NMR3"/>
<comment type="caution">
    <text evidence="1">The sequence shown here is derived from an EMBL/GenBank/DDBJ whole genome shotgun (WGS) entry which is preliminary data.</text>
</comment>
<sequence>MKYLPPFELIRRSIEISTVRGELRVNVSYEDFIRLLKTLIQGIEVDEAWYARTYEDIGGAISNGVVRSARQHFLNDGYFEGRLPFRMTVDEAWYLATNPDVADSIRAGIVASAQEHFDKDGYREGRLPFAM</sequence>
<dbReference type="RefSeq" id="WP_104517412.1">
    <property type="nucleotide sequence ID" value="NZ_NHRY01000046.1"/>
</dbReference>
<organism evidence="1 2">
    <name type="scientific">Rhodopila globiformis</name>
    <name type="common">Rhodopseudomonas globiformis</name>
    <dbReference type="NCBI Taxonomy" id="1071"/>
    <lineage>
        <taxon>Bacteria</taxon>
        <taxon>Pseudomonadati</taxon>
        <taxon>Pseudomonadota</taxon>
        <taxon>Alphaproteobacteria</taxon>
        <taxon>Acetobacterales</taxon>
        <taxon>Acetobacteraceae</taxon>
        <taxon>Rhodopila</taxon>
    </lineage>
</organism>
<dbReference type="OrthoDB" id="452279at2"/>
<reference evidence="1 2" key="1">
    <citation type="journal article" date="2018" name="Arch. Microbiol.">
        <title>New insights into the metabolic potential of the phototrophic purple bacterium Rhodopila globiformis DSM 161(T) from its draft genome sequence and evidence for a vanadium-dependent nitrogenase.</title>
        <authorList>
            <person name="Imhoff J.F."/>
            <person name="Rahn T."/>
            <person name="Kunzel S."/>
            <person name="Neulinger S.C."/>
        </authorList>
    </citation>
    <scope>NUCLEOTIDE SEQUENCE [LARGE SCALE GENOMIC DNA]</scope>
    <source>
        <strain evidence="1 2">DSM 161</strain>
    </source>
</reference>
<protein>
    <submittedName>
        <fullName evidence="1">Uncharacterized protein</fullName>
    </submittedName>
</protein>